<dbReference type="SMART" id="SM00857">
    <property type="entry name" value="Resolvase"/>
    <property type="match status" value="1"/>
</dbReference>
<dbReference type="OrthoDB" id="7277848at2"/>
<dbReference type="InterPro" id="IPR011109">
    <property type="entry name" value="DNA_bind_recombinase_dom"/>
</dbReference>
<sequence>MSNNNKAKPTRAIIWARVSTQEQAREGYSIDHQIERLTECCQRHNLTIFEIFKVQESSTKGEKKEFNRMMNLVKSQKDKIVVLATKIDRLNRSMADLSKLEELVRMDNVELYFLENGSFDSNANSVQKLTLRMLTVVANAYNDTLSDYGKSTYEYKVRNGECPGPAPIGYLNAKDVYSGKSTVIIDEMRAPLIKEMFEMYAQGNTSIGDLEIFAKKYNITNTFFKGSKKTLCKNVIGKMLQNSFYYGEIYSAKLNKYFPHKYEKLISRDLFDACQDIRLGRKNTKYKRTMIEFALRGMVRCCHCDCAYSPELHKGKYIYMRPKPRNGCDKCFYVREELITGQIGEIIQQIHIPTDVLHQVKICLKDLVGQKFELQMREINSLKNRLTQIKIKFDRLTDLVIDNSITKENYDRRVIDLKKEEGEINNQLEQSVILDNNFEDQVISVFELANRSHELFKSSDSCQKRQIVNLLFPNLQMDGEKLVFTLQKPFDRLLKMQDCATWLQELRKFRTSEYENVIECSKYFEANRATLQELQISA</sequence>
<dbReference type="PROSITE" id="PS51736">
    <property type="entry name" value="RECOMBINASES_3"/>
    <property type="match status" value="1"/>
</dbReference>
<dbReference type="InterPro" id="IPR006119">
    <property type="entry name" value="Resolv_N"/>
</dbReference>
<name>A0A5B8XFB0_9RICK</name>
<protein>
    <submittedName>
        <fullName evidence="3">Cassette chromosome recombinase B-like protein</fullName>
    </submittedName>
</protein>
<evidence type="ECO:0000259" key="2">
    <source>
        <dbReference type="PROSITE" id="PS51737"/>
    </source>
</evidence>
<dbReference type="InterPro" id="IPR050639">
    <property type="entry name" value="SSR_resolvase"/>
</dbReference>
<evidence type="ECO:0000313" key="3">
    <source>
        <dbReference type="EMBL" id="QED23031.1"/>
    </source>
</evidence>
<keyword evidence="4" id="KW-1185">Reference proteome</keyword>
<dbReference type="GO" id="GO:0003677">
    <property type="term" value="F:DNA binding"/>
    <property type="evidence" value="ECO:0007669"/>
    <property type="project" value="InterPro"/>
</dbReference>
<dbReference type="RefSeq" id="WP_146820331.1">
    <property type="nucleotide sequence ID" value="NZ_CP029077.1"/>
</dbReference>
<feature type="domain" description="Recombinase" evidence="2">
    <location>
        <begin position="167"/>
        <end position="284"/>
    </location>
</feature>
<dbReference type="EMBL" id="CP029077">
    <property type="protein sequence ID" value="QED23031.1"/>
    <property type="molecule type" value="Genomic_DNA"/>
</dbReference>
<evidence type="ECO:0000313" key="4">
    <source>
        <dbReference type="Proteomes" id="UP000321934"/>
    </source>
</evidence>
<feature type="domain" description="Resolvase/invertase-type recombinase catalytic" evidence="1">
    <location>
        <begin position="11"/>
        <end position="160"/>
    </location>
</feature>
<dbReference type="Pfam" id="PF07508">
    <property type="entry name" value="Recombinase"/>
    <property type="match status" value="1"/>
</dbReference>
<dbReference type="Pfam" id="PF00239">
    <property type="entry name" value="Resolvase"/>
    <property type="match status" value="1"/>
</dbReference>
<organism evidence="3 4">
    <name type="scientific">Candidatus Deianiraea vastatrix</name>
    <dbReference type="NCBI Taxonomy" id="2163644"/>
    <lineage>
        <taxon>Bacteria</taxon>
        <taxon>Pseudomonadati</taxon>
        <taxon>Pseudomonadota</taxon>
        <taxon>Alphaproteobacteria</taxon>
        <taxon>Rickettsiales</taxon>
        <taxon>Candidatus Deianiraeaceae</taxon>
        <taxon>Candidatus Deianiraea</taxon>
    </lineage>
</organism>
<dbReference type="InterPro" id="IPR038109">
    <property type="entry name" value="DNA_bind_recomb_sf"/>
</dbReference>
<dbReference type="PROSITE" id="PS51737">
    <property type="entry name" value="RECOMBINASE_DNA_BIND"/>
    <property type="match status" value="1"/>
</dbReference>
<dbReference type="Gene3D" id="3.90.1750.20">
    <property type="entry name" value="Putative Large Serine Recombinase, Chain B, Domain 2"/>
    <property type="match status" value="1"/>
</dbReference>
<dbReference type="InterPro" id="IPR036162">
    <property type="entry name" value="Resolvase-like_N_sf"/>
</dbReference>
<evidence type="ECO:0000259" key="1">
    <source>
        <dbReference type="PROSITE" id="PS51736"/>
    </source>
</evidence>
<gene>
    <name evidence="3" type="ORF">Deia_00223</name>
</gene>
<dbReference type="PANTHER" id="PTHR30461:SF23">
    <property type="entry name" value="DNA RECOMBINASE-RELATED"/>
    <property type="match status" value="1"/>
</dbReference>
<accession>A0A5B8XFB0</accession>
<proteinExistence type="predicted"/>
<reference evidence="3 4" key="1">
    <citation type="journal article" date="2019" name="ISME J.">
        <title>Deianiraea, an extracellular bacterium associated with the ciliate Paramecium, suggests an alternative scenario for the evolution of Rickettsiales.</title>
        <authorList>
            <person name="Castelli M."/>
            <person name="Sabaneyeva E."/>
            <person name="Lanzoni O."/>
            <person name="Lebedeva N."/>
            <person name="Floriano A.M."/>
            <person name="Gaiarsa S."/>
            <person name="Benken K."/>
            <person name="Modeo L."/>
            <person name="Bandi C."/>
            <person name="Potekhin A."/>
            <person name="Sassera D."/>
            <person name="Petroni G."/>
        </authorList>
    </citation>
    <scope>NUCLEOTIDE SEQUENCE [LARGE SCALE GENOMIC DNA]</scope>
    <source>
        <strain evidence="3">CyL4-1</strain>
    </source>
</reference>
<dbReference type="SUPFAM" id="SSF53041">
    <property type="entry name" value="Resolvase-like"/>
    <property type="match status" value="1"/>
</dbReference>
<dbReference type="GO" id="GO:0000150">
    <property type="term" value="F:DNA strand exchange activity"/>
    <property type="evidence" value="ECO:0007669"/>
    <property type="project" value="InterPro"/>
</dbReference>
<dbReference type="Gene3D" id="3.40.50.1390">
    <property type="entry name" value="Resolvase, N-terminal catalytic domain"/>
    <property type="match status" value="1"/>
</dbReference>
<dbReference type="PANTHER" id="PTHR30461">
    <property type="entry name" value="DNA-INVERTASE FROM LAMBDOID PROPHAGE"/>
    <property type="match status" value="1"/>
</dbReference>
<dbReference type="AlphaFoldDB" id="A0A5B8XFB0"/>
<dbReference type="CDD" id="cd03768">
    <property type="entry name" value="SR_ResInv"/>
    <property type="match status" value="1"/>
</dbReference>
<dbReference type="Proteomes" id="UP000321934">
    <property type="component" value="Chromosome"/>
</dbReference>